<dbReference type="PANTHER" id="PTHR15139">
    <property type="entry name" value="TUBULIN FOLDING COFACTOR C"/>
    <property type="match status" value="1"/>
</dbReference>
<dbReference type="InterPro" id="IPR038397">
    <property type="entry name" value="TBCC_N_sf"/>
</dbReference>
<evidence type="ECO:0000256" key="6">
    <source>
        <dbReference type="SAM" id="MobiDB-lite"/>
    </source>
</evidence>
<evidence type="ECO:0000256" key="3">
    <source>
        <dbReference type="ARBA" id="ARBA00022490"/>
    </source>
</evidence>
<dbReference type="Gene3D" id="2.160.20.70">
    <property type="match status" value="1"/>
</dbReference>
<dbReference type="GO" id="GO:0015631">
    <property type="term" value="F:tubulin binding"/>
    <property type="evidence" value="ECO:0007669"/>
    <property type="project" value="InterPro"/>
</dbReference>
<dbReference type="GO" id="GO:0007021">
    <property type="term" value="P:tubulin complex assembly"/>
    <property type="evidence" value="ECO:0007669"/>
    <property type="project" value="TreeGrafter"/>
</dbReference>
<dbReference type="InterPro" id="IPR012945">
    <property type="entry name" value="Tubulin-bd_cofactor_C_dom"/>
</dbReference>
<dbReference type="InterPro" id="IPR017901">
    <property type="entry name" value="C-CAP_CF_C-like"/>
</dbReference>
<dbReference type="GO" id="GO:0005737">
    <property type="term" value="C:cytoplasm"/>
    <property type="evidence" value="ECO:0007669"/>
    <property type="project" value="UniProtKB-SubCell"/>
</dbReference>
<dbReference type="Pfam" id="PF07986">
    <property type="entry name" value="TBCC"/>
    <property type="match status" value="1"/>
</dbReference>
<keyword evidence="3" id="KW-0963">Cytoplasm</keyword>
<sequence length="321" mass="36316">MAEKTATEASNDFWLEFKAEKQAIEDELNNLKTLSKTELPNRFNNILQNINNLEKKLTKATAFIPSYDERQFSIQLKELSETLERNKAELTPKAKFSFKSRKKKPSAPEISNTSSTSQAPLASKDGDILSEATVLFKDKEDAVLTLSDANKSSANDKSIDILISNVKNCVVILQENGIQISAVHIKNIENSVVYCGEIEGSVLMYGLKNSVLFAGCHQFRMHEARNVDMMLHVTSRPIIEDSNNIQVCEWNIINQTSTNHFDQIEDFNWLKKQASPNWKVMDQNKKQMLDEHIKIFQQNIDRNTVLPVGLALLPNPCGKSE</sequence>
<dbReference type="GO" id="GO:0007023">
    <property type="term" value="P:post-chaperonin tubulin folding pathway"/>
    <property type="evidence" value="ECO:0007669"/>
    <property type="project" value="InterPro"/>
</dbReference>
<dbReference type="STRING" id="91626.A0A0C9N3H6"/>
<dbReference type="InterPro" id="IPR016098">
    <property type="entry name" value="CAP/MinC_C"/>
</dbReference>
<evidence type="ECO:0000256" key="5">
    <source>
        <dbReference type="ARBA" id="ARBA00026055"/>
    </source>
</evidence>
<keyword evidence="9" id="KW-1185">Reference proteome</keyword>
<feature type="compositionally biased region" description="Polar residues" evidence="6">
    <location>
        <begin position="109"/>
        <end position="120"/>
    </location>
</feature>
<evidence type="ECO:0000256" key="2">
    <source>
        <dbReference type="ARBA" id="ARBA00008848"/>
    </source>
</evidence>
<dbReference type="InterPro" id="IPR031925">
    <property type="entry name" value="TBCC_N"/>
</dbReference>
<keyword evidence="4" id="KW-0007">Acetylation</keyword>
<dbReference type="Gene3D" id="1.20.58.1250">
    <property type="entry name" value="Tubulin Binding Cofactor C, N-terminal domain"/>
    <property type="match status" value="1"/>
</dbReference>
<dbReference type="PANTHER" id="PTHR15139:SF0">
    <property type="entry name" value="TUBULIN-SPECIFIC CHAPERONE C"/>
    <property type="match status" value="1"/>
</dbReference>
<feature type="domain" description="C-CAP/cofactor C-like" evidence="7">
    <location>
        <begin position="116"/>
        <end position="269"/>
    </location>
</feature>
<evidence type="ECO:0000256" key="4">
    <source>
        <dbReference type="ARBA" id="ARBA00022990"/>
    </source>
</evidence>
<evidence type="ECO:0000256" key="1">
    <source>
        <dbReference type="ARBA" id="ARBA00004496"/>
    </source>
</evidence>
<dbReference type="AlphaFoldDB" id="A0A0C9N3H6"/>
<protein>
    <submittedName>
        <fullName evidence="8">Tubulin-specific chaperone c protein</fullName>
    </submittedName>
</protein>
<accession>A0A0C9N3H6</accession>
<dbReference type="PROSITE" id="PS51329">
    <property type="entry name" value="C_CAP_COFACTOR_C"/>
    <property type="match status" value="1"/>
</dbReference>
<name>A0A0C9N3H6_9FUNG</name>
<evidence type="ECO:0000313" key="8">
    <source>
        <dbReference type="EMBL" id="GAN10602.1"/>
    </source>
</evidence>
<dbReference type="Pfam" id="PF16752">
    <property type="entry name" value="TBCC_N"/>
    <property type="match status" value="1"/>
</dbReference>
<organism evidence="8">
    <name type="scientific">Mucor ambiguus</name>
    <dbReference type="NCBI Taxonomy" id="91626"/>
    <lineage>
        <taxon>Eukaryota</taxon>
        <taxon>Fungi</taxon>
        <taxon>Fungi incertae sedis</taxon>
        <taxon>Mucoromycota</taxon>
        <taxon>Mucoromycotina</taxon>
        <taxon>Mucoromycetes</taxon>
        <taxon>Mucorales</taxon>
        <taxon>Mucorineae</taxon>
        <taxon>Mucoraceae</taxon>
        <taxon>Mucor</taxon>
    </lineage>
</organism>
<comment type="subunit">
    <text evidence="5">Supercomplex made of cofactors A to E. Cofactors A and D function by capturing and stabilizing tubulin in a quasi-native conformation. Cofactor E binds to the cofactor D-tubulin complex; interaction with cofactor C then causes the release of tubulin polypeptides that are committed to the native state.</text>
</comment>
<evidence type="ECO:0000313" key="9">
    <source>
        <dbReference type="Proteomes" id="UP000053815"/>
    </source>
</evidence>
<dbReference type="EMBL" id="DF836663">
    <property type="protein sequence ID" value="GAN10602.1"/>
    <property type="molecule type" value="Genomic_DNA"/>
</dbReference>
<evidence type="ECO:0000259" key="7">
    <source>
        <dbReference type="PROSITE" id="PS51329"/>
    </source>
</evidence>
<dbReference type="Proteomes" id="UP000053815">
    <property type="component" value="Unassembled WGS sequence"/>
</dbReference>
<dbReference type="OrthoDB" id="194775at2759"/>
<dbReference type="InterPro" id="IPR027684">
    <property type="entry name" value="TBCC"/>
</dbReference>
<gene>
    <name evidence="8" type="ORF">MAM1_0374d10146</name>
</gene>
<proteinExistence type="inferred from homology"/>
<feature type="compositionally biased region" description="Basic residues" evidence="6">
    <location>
        <begin position="96"/>
        <end position="105"/>
    </location>
</feature>
<comment type="subcellular location">
    <subcellularLocation>
        <location evidence="1">Cytoplasm</location>
    </subcellularLocation>
</comment>
<reference evidence="8" key="1">
    <citation type="submission" date="2014-09" db="EMBL/GenBank/DDBJ databases">
        <title>Draft genome sequence of an oleaginous Mucoromycotina fungus Mucor ambiguus NBRC6742.</title>
        <authorList>
            <person name="Takeda I."/>
            <person name="Yamane N."/>
            <person name="Morita T."/>
            <person name="Tamano K."/>
            <person name="Machida M."/>
            <person name="Baker S."/>
            <person name="Koike H."/>
        </authorList>
    </citation>
    <scope>NUCLEOTIDE SEQUENCE</scope>
    <source>
        <strain evidence="8">NBRC 6742</strain>
    </source>
</reference>
<comment type="similarity">
    <text evidence="2">Belongs to the TBCC family.</text>
</comment>
<feature type="region of interest" description="Disordered" evidence="6">
    <location>
        <begin position="94"/>
        <end position="123"/>
    </location>
</feature>